<dbReference type="EMBL" id="CACRTA010000027">
    <property type="protein sequence ID" value="VYT30351.1"/>
    <property type="molecule type" value="Genomic_DNA"/>
</dbReference>
<protein>
    <submittedName>
        <fullName evidence="1">Uncharacterized protein</fullName>
    </submittedName>
</protein>
<dbReference type="AlphaFoldDB" id="A0A6N2VP18"/>
<evidence type="ECO:0000313" key="1">
    <source>
        <dbReference type="EMBL" id="VYT30351.1"/>
    </source>
</evidence>
<sequence length="42" mass="5081">MPYAVILKQFRYLIKKTSVKTFYLSNFLVNLHLNFWKALPFS</sequence>
<name>A0A6N2VP18_PHOVU</name>
<proteinExistence type="predicted"/>
<accession>A0A6N2VP18</accession>
<reference evidence="1" key="1">
    <citation type="submission" date="2019-11" db="EMBL/GenBank/DDBJ databases">
        <authorList>
            <person name="Feng L."/>
        </authorList>
    </citation>
    <scope>NUCLEOTIDE SEQUENCE</scope>
    <source>
        <strain evidence="1">BvulgatusLFYP11</strain>
    </source>
</reference>
<gene>
    <name evidence="1" type="ORF">BVLFYP11_02838</name>
</gene>
<organism evidence="1">
    <name type="scientific">Phocaeicola vulgatus</name>
    <name type="common">Bacteroides vulgatus</name>
    <dbReference type="NCBI Taxonomy" id="821"/>
    <lineage>
        <taxon>Bacteria</taxon>
        <taxon>Pseudomonadati</taxon>
        <taxon>Bacteroidota</taxon>
        <taxon>Bacteroidia</taxon>
        <taxon>Bacteroidales</taxon>
        <taxon>Bacteroidaceae</taxon>
        <taxon>Phocaeicola</taxon>
    </lineage>
</organism>